<reference evidence="1 2" key="1">
    <citation type="submission" date="2014-02" db="EMBL/GenBank/DDBJ databases">
        <title>The small core and large imbalanced accessory genome model reveals a collaborative survival strategy of Sorangium cellulosum strains in nature.</title>
        <authorList>
            <person name="Han K."/>
            <person name="Peng R."/>
            <person name="Blom J."/>
            <person name="Li Y.-Z."/>
        </authorList>
    </citation>
    <scope>NUCLEOTIDE SEQUENCE [LARGE SCALE GENOMIC DNA]</scope>
    <source>
        <strain evidence="1 2">So0008-312</strain>
    </source>
</reference>
<evidence type="ECO:0000313" key="2">
    <source>
        <dbReference type="Proteomes" id="UP000075260"/>
    </source>
</evidence>
<proteinExistence type="predicted"/>
<accession>A0A150Q1K4</accession>
<name>A0A150Q1K4_SORCE</name>
<comment type="caution">
    <text evidence="1">The sequence shown here is derived from an EMBL/GenBank/DDBJ whole genome shotgun (WGS) entry which is preliminary data.</text>
</comment>
<protein>
    <submittedName>
        <fullName evidence="1">Uncharacterized protein</fullName>
    </submittedName>
</protein>
<evidence type="ECO:0000313" key="1">
    <source>
        <dbReference type="EMBL" id="KYF61891.1"/>
    </source>
</evidence>
<gene>
    <name evidence="1" type="ORF">BE15_28785</name>
</gene>
<sequence>MDPIASLSEYPSIQVPRASHAGGLAHVFQTTQSRGLFMREEGGLAVFNTGVPGVGVVGTPDQPKVPVGCLVQTGYGVFSSRAQDGIRVIQLSFGPGRAFDLWIDDVAFYR</sequence>
<dbReference type="Proteomes" id="UP000075260">
    <property type="component" value="Unassembled WGS sequence"/>
</dbReference>
<dbReference type="AlphaFoldDB" id="A0A150Q1K4"/>
<organism evidence="1 2">
    <name type="scientific">Sorangium cellulosum</name>
    <name type="common">Polyangium cellulosum</name>
    <dbReference type="NCBI Taxonomy" id="56"/>
    <lineage>
        <taxon>Bacteria</taxon>
        <taxon>Pseudomonadati</taxon>
        <taxon>Myxococcota</taxon>
        <taxon>Polyangia</taxon>
        <taxon>Polyangiales</taxon>
        <taxon>Polyangiaceae</taxon>
        <taxon>Sorangium</taxon>
    </lineage>
</organism>
<dbReference type="EMBL" id="JEMA01001141">
    <property type="protein sequence ID" value="KYF61891.1"/>
    <property type="molecule type" value="Genomic_DNA"/>
</dbReference>